<keyword evidence="4" id="KW-1185">Reference proteome</keyword>
<dbReference type="GeneID" id="20209032"/>
<dbReference type="EMBL" id="KB095847">
    <property type="protein sequence ID" value="ESO11196.1"/>
    <property type="molecule type" value="Genomic_DNA"/>
</dbReference>
<gene>
    <name evidence="3" type="primary">20209032</name>
    <name evidence="2" type="ORF">HELRODRAFT_183437</name>
</gene>
<dbReference type="InterPro" id="IPR011992">
    <property type="entry name" value="EF-hand-dom_pair"/>
</dbReference>
<evidence type="ECO:0000256" key="1">
    <source>
        <dbReference type="ARBA" id="ARBA00022837"/>
    </source>
</evidence>
<accession>T1FJN3</accession>
<dbReference type="SUPFAM" id="SSF47473">
    <property type="entry name" value="EF-hand"/>
    <property type="match status" value="1"/>
</dbReference>
<name>T1FJN3_HELRO</name>
<dbReference type="Gene3D" id="1.10.238.10">
    <property type="entry name" value="EF-hand"/>
    <property type="match status" value="1"/>
</dbReference>
<sequence length="151" mass="17606">MHYNPDEVSKNIDYASGKHIIKFLRFWYQVTPGIRDFEYFEVLQTKPTATRPKKMKMFLMCLAALTVFALATADYDDNDEYVEGVDSYTIEIFNNFAGNDKLLSKTELKKLLKKFGVTDKKEIEKSVKSEFAKDFNKDGFLNYEEFTADED</sequence>
<dbReference type="AlphaFoldDB" id="T1FJN3"/>
<reference evidence="4" key="1">
    <citation type="submission" date="2012-12" db="EMBL/GenBank/DDBJ databases">
        <authorList>
            <person name="Hellsten U."/>
            <person name="Grimwood J."/>
            <person name="Chapman J.A."/>
            <person name="Shapiro H."/>
            <person name="Aerts A."/>
            <person name="Otillar R.P."/>
            <person name="Terry A.Y."/>
            <person name="Boore J.L."/>
            <person name="Simakov O."/>
            <person name="Marletaz F."/>
            <person name="Cho S.-J."/>
            <person name="Edsinger-Gonzales E."/>
            <person name="Havlak P."/>
            <person name="Kuo D.-H."/>
            <person name="Larsson T."/>
            <person name="Lv J."/>
            <person name="Arendt D."/>
            <person name="Savage R."/>
            <person name="Osoegawa K."/>
            <person name="de Jong P."/>
            <person name="Lindberg D.R."/>
            <person name="Seaver E.C."/>
            <person name="Weisblat D.A."/>
            <person name="Putnam N.H."/>
            <person name="Grigoriev I.V."/>
            <person name="Rokhsar D.S."/>
        </authorList>
    </citation>
    <scope>NUCLEOTIDE SEQUENCE</scope>
</reference>
<dbReference type="InterPro" id="IPR018247">
    <property type="entry name" value="EF_Hand_1_Ca_BS"/>
</dbReference>
<dbReference type="RefSeq" id="XP_009010719.1">
    <property type="nucleotide sequence ID" value="XM_009012471.1"/>
</dbReference>
<organism evidence="3 4">
    <name type="scientific">Helobdella robusta</name>
    <name type="common">Californian leech</name>
    <dbReference type="NCBI Taxonomy" id="6412"/>
    <lineage>
        <taxon>Eukaryota</taxon>
        <taxon>Metazoa</taxon>
        <taxon>Spiralia</taxon>
        <taxon>Lophotrochozoa</taxon>
        <taxon>Annelida</taxon>
        <taxon>Clitellata</taxon>
        <taxon>Hirudinea</taxon>
        <taxon>Rhynchobdellida</taxon>
        <taxon>Glossiphoniidae</taxon>
        <taxon>Helobdella</taxon>
    </lineage>
</organism>
<evidence type="ECO:0000313" key="4">
    <source>
        <dbReference type="Proteomes" id="UP000015101"/>
    </source>
</evidence>
<dbReference type="HOGENOM" id="CLU_1733462_0_0_1"/>
<reference evidence="2 4" key="2">
    <citation type="journal article" date="2013" name="Nature">
        <title>Insights into bilaterian evolution from three spiralian genomes.</title>
        <authorList>
            <person name="Simakov O."/>
            <person name="Marletaz F."/>
            <person name="Cho S.J."/>
            <person name="Edsinger-Gonzales E."/>
            <person name="Havlak P."/>
            <person name="Hellsten U."/>
            <person name="Kuo D.H."/>
            <person name="Larsson T."/>
            <person name="Lv J."/>
            <person name="Arendt D."/>
            <person name="Savage R."/>
            <person name="Osoegawa K."/>
            <person name="de Jong P."/>
            <person name="Grimwood J."/>
            <person name="Chapman J.A."/>
            <person name="Shapiro H."/>
            <person name="Aerts A."/>
            <person name="Otillar R.P."/>
            <person name="Terry A.Y."/>
            <person name="Boore J.L."/>
            <person name="Grigoriev I.V."/>
            <person name="Lindberg D.R."/>
            <person name="Seaver E.C."/>
            <person name="Weisblat D.A."/>
            <person name="Putnam N.H."/>
            <person name="Rokhsar D.S."/>
        </authorList>
    </citation>
    <scope>NUCLEOTIDE SEQUENCE</scope>
</reference>
<dbReference type="InParanoid" id="T1FJN3"/>
<proteinExistence type="predicted"/>
<keyword evidence="1" id="KW-0106">Calcium</keyword>
<dbReference type="EnsemblMetazoa" id="HelroT183437">
    <property type="protein sequence ID" value="HelroP183437"/>
    <property type="gene ID" value="HelroG183437"/>
</dbReference>
<dbReference type="EMBL" id="AMQM01008775">
    <property type="status" value="NOT_ANNOTATED_CDS"/>
    <property type="molecule type" value="Genomic_DNA"/>
</dbReference>
<dbReference type="PROSITE" id="PS00018">
    <property type="entry name" value="EF_HAND_1"/>
    <property type="match status" value="1"/>
</dbReference>
<evidence type="ECO:0000313" key="2">
    <source>
        <dbReference type="EMBL" id="ESO11196.1"/>
    </source>
</evidence>
<evidence type="ECO:0000313" key="3">
    <source>
        <dbReference type="EnsemblMetazoa" id="HelroP183437"/>
    </source>
</evidence>
<dbReference type="KEGG" id="hro:HELRODRAFT_183437"/>
<protein>
    <submittedName>
        <fullName evidence="2 3">Uncharacterized protein</fullName>
    </submittedName>
</protein>
<dbReference type="CTD" id="20209032"/>
<dbReference type="Proteomes" id="UP000015101">
    <property type="component" value="Unassembled WGS sequence"/>
</dbReference>
<reference evidence="3" key="3">
    <citation type="submission" date="2015-06" db="UniProtKB">
        <authorList>
            <consortium name="EnsemblMetazoa"/>
        </authorList>
    </citation>
    <scope>IDENTIFICATION</scope>
</reference>